<dbReference type="KEGG" id="lmat:92517052"/>
<evidence type="ECO:0000256" key="3">
    <source>
        <dbReference type="SAM" id="MobiDB-lite"/>
    </source>
</evidence>
<feature type="region of interest" description="Disordered" evidence="3">
    <location>
        <begin position="191"/>
        <end position="212"/>
    </location>
</feature>
<dbReference type="UniPathway" id="UPA00196"/>
<reference evidence="7" key="1">
    <citation type="journal article" date="2021" name="Microbiol. Resour. Announc.">
        <title>LGAAP: Leishmaniinae Genome Assembly and Annotation Pipeline.</title>
        <authorList>
            <person name="Almutairi H."/>
            <person name="Urbaniak M.D."/>
            <person name="Bates M.D."/>
            <person name="Jariyapan N."/>
            <person name="Kwakye-Nuako G."/>
            <person name="Thomaz-Soccol V."/>
            <person name="Al-Salem W.S."/>
            <person name="Dillon R.J."/>
            <person name="Bates P.A."/>
            <person name="Gatherer D."/>
        </authorList>
    </citation>
    <scope>NUCLEOTIDE SEQUENCE [LARGE SCALE GENOMIC DNA]</scope>
</reference>
<dbReference type="PANTHER" id="PTHR15231">
    <property type="entry name" value="PHOSPHATIDYLINOSITOL N-ACETYLGLUCOSAMINYLTRANSFERASE SUBUNIT H"/>
    <property type="match status" value="1"/>
</dbReference>
<feature type="domain" description="Phosphatidylinositol N-acetylglucosaminyltransferase subunit H conserved" evidence="5">
    <location>
        <begin position="378"/>
        <end position="441"/>
    </location>
</feature>
<dbReference type="GeneID" id="92517052"/>
<name>A0A836H4K9_9TRYP</name>
<dbReference type="Proteomes" id="UP000673552">
    <property type="component" value="Unassembled WGS sequence"/>
</dbReference>
<evidence type="ECO:0000259" key="5">
    <source>
        <dbReference type="Pfam" id="PF10181"/>
    </source>
</evidence>
<gene>
    <name evidence="6" type="ORF">LSCM1_07155</name>
</gene>
<evidence type="ECO:0000313" key="6">
    <source>
        <dbReference type="EMBL" id="KAG5485744.1"/>
    </source>
</evidence>
<dbReference type="Pfam" id="PF10181">
    <property type="entry name" value="PIG-H"/>
    <property type="match status" value="1"/>
</dbReference>
<feature type="region of interest" description="Disordered" evidence="3">
    <location>
        <begin position="156"/>
        <end position="177"/>
    </location>
</feature>
<keyword evidence="4" id="KW-0472">Membrane</keyword>
<dbReference type="InterPro" id="IPR044215">
    <property type="entry name" value="PIG-H"/>
</dbReference>
<dbReference type="AlphaFoldDB" id="A0A836H4K9"/>
<dbReference type="OrthoDB" id="6256716at2759"/>
<keyword evidence="4" id="KW-0812">Transmembrane</keyword>
<dbReference type="GO" id="GO:0000506">
    <property type="term" value="C:glycosylphosphatidylinositol-N-acetylglucosaminyltransferase (GPI-GnT) complex"/>
    <property type="evidence" value="ECO:0007669"/>
    <property type="project" value="InterPro"/>
</dbReference>
<accession>A0A836H4K9</accession>
<comment type="similarity">
    <text evidence="2">Belongs to the PIGH family.</text>
</comment>
<sequence>MQPRRSKVAPDPLLYPEQMPTMAAASRLLPSPNASVYCASTVKPFSLPGPLMSKERREHPRNGAQYPPRYAGVVSPVMSPGTAARGGVAEVFSPSLNVYRAGSSRMTFSIAPRTTVVVSNHVTNTGAVVRLEQVDYSKAMRAYRVCRQEGGIVAEEQPQGWRGGSTQPSTPLPPSLAASYGSASSYVASPTTASGSASPNGHVSDSARNGEEALGHSSAPWRLVLLRLFGAADMVLLAVAVACFLVLVSRLRVAAYDQGDSQNTAPSSSLAWLTMALAALTSGRAVVDEGAEACGVRHASGEAVLEGAAQSPRVASSLSKTAATCVTAPKRALSASYAQATGAPALDTSLTLTLLVLSTFLLTKRLGGALRRVYVEEILVMRGVGLQLSAYDIFNTLRYRRFVDLLMLRSLVIHDAFLRYQPIFFLSSSVENKAERIVYFPETLPRLAVLRPVLNGIRGVLYGEPEDGPSLAEMEERWRKSVSDLTEGDFFTEDSFAEDTTTTPDDACLSDVTDREED</sequence>
<comment type="caution">
    <text evidence="6">The sequence shown here is derived from an EMBL/GenBank/DDBJ whole genome shotgun (WGS) entry which is preliminary data.</text>
</comment>
<evidence type="ECO:0000256" key="1">
    <source>
        <dbReference type="ARBA" id="ARBA00004687"/>
    </source>
</evidence>
<comment type="pathway">
    <text evidence="1">Glycolipid biosynthesis; glycosylphosphatidylinositol-anchor biosynthesis.</text>
</comment>
<dbReference type="EMBL" id="JAFEUZ010000008">
    <property type="protein sequence ID" value="KAG5485744.1"/>
    <property type="molecule type" value="Genomic_DNA"/>
</dbReference>
<feature type="compositionally biased region" description="Low complexity" evidence="3">
    <location>
        <begin position="165"/>
        <end position="177"/>
    </location>
</feature>
<protein>
    <recommendedName>
        <fullName evidence="5">Phosphatidylinositol N-acetylglucosaminyltransferase subunit H conserved domain-containing protein</fullName>
    </recommendedName>
</protein>
<keyword evidence="4" id="KW-1133">Transmembrane helix</keyword>
<reference evidence="7" key="2">
    <citation type="journal article" date="2021" name="Sci. Data">
        <title>Chromosome-scale genome sequencing, assembly and annotation of six genomes from subfamily Leishmaniinae.</title>
        <authorList>
            <person name="Almutairi H."/>
            <person name="Urbaniak M.D."/>
            <person name="Bates M.D."/>
            <person name="Jariyapan N."/>
            <person name="Kwakye-Nuako G."/>
            <person name="Thomaz Soccol V."/>
            <person name="Al-Salem W.S."/>
            <person name="Dillon R.J."/>
            <person name="Bates P.A."/>
            <person name="Gatherer D."/>
        </authorList>
    </citation>
    <scope>NUCLEOTIDE SEQUENCE [LARGE SCALE GENOMIC DNA]</scope>
</reference>
<evidence type="ECO:0000313" key="7">
    <source>
        <dbReference type="Proteomes" id="UP000673552"/>
    </source>
</evidence>
<dbReference type="PANTHER" id="PTHR15231:SF1">
    <property type="entry name" value="PHOSPHATIDYLINOSITOL N-ACETYLGLUCOSAMINYLTRANSFERASE SUBUNIT H"/>
    <property type="match status" value="1"/>
</dbReference>
<dbReference type="RefSeq" id="XP_067180897.1">
    <property type="nucleotide sequence ID" value="XM_067324540.1"/>
</dbReference>
<evidence type="ECO:0000256" key="2">
    <source>
        <dbReference type="ARBA" id="ARBA00009610"/>
    </source>
</evidence>
<dbReference type="InterPro" id="IPR019328">
    <property type="entry name" value="PIGH-H_dom"/>
</dbReference>
<proteinExistence type="inferred from homology"/>
<evidence type="ECO:0000256" key="4">
    <source>
        <dbReference type="SAM" id="Phobius"/>
    </source>
</evidence>
<dbReference type="GO" id="GO:0006506">
    <property type="term" value="P:GPI anchor biosynthetic process"/>
    <property type="evidence" value="ECO:0007669"/>
    <property type="project" value="UniProtKB-UniPathway"/>
</dbReference>
<keyword evidence="7" id="KW-1185">Reference proteome</keyword>
<feature type="transmembrane region" description="Helical" evidence="4">
    <location>
        <begin position="224"/>
        <end position="249"/>
    </location>
</feature>
<organism evidence="6 7">
    <name type="scientific">Leishmania martiniquensis</name>
    <dbReference type="NCBI Taxonomy" id="1580590"/>
    <lineage>
        <taxon>Eukaryota</taxon>
        <taxon>Discoba</taxon>
        <taxon>Euglenozoa</taxon>
        <taxon>Kinetoplastea</taxon>
        <taxon>Metakinetoplastina</taxon>
        <taxon>Trypanosomatida</taxon>
        <taxon>Trypanosomatidae</taxon>
        <taxon>Leishmaniinae</taxon>
        <taxon>Leishmania</taxon>
    </lineage>
</organism>
<feature type="region of interest" description="Disordered" evidence="3">
    <location>
        <begin position="493"/>
        <end position="518"/>
    </location>
</feature>
<feature type="region of interest" description="Disordered" evidence="3">
    <location>
        <begin position="49"/>
        <end position="68"/>
    </location>
</feature>